<proteinExistence type="predicted"/>
<evidence type="ECO:0000256" key="2">
    <source>
        <dbReference type="SAM" id="Phobius"/>
    </source>
</evidence>
<organism evidence="3 4">
    <name type="scientific">Streptomyces fulvorobeus</name>
    <dbReference type="NCBI Taxonomy" id="284028"/>
    <lineage>
        <taxon>Bacteria</taxon>
        <taxon>Bacillati</taxon>
        <taxon>Actinomycetota</taxon>
        <taxon>Actinomycetes</taxon>
        <taxon>Kitasatosporales</taxon>
        <taxon>Streptomycetaceae</taxon>
        <taxon>Streptomyces</taxon>
    </lineage>
</organism>
<dbReference type="Proteomes" id="UP000498980">
    <property type="component" value="Unassembled WGS sequence"/>
</dbReference>
<keyword evidence="2" id="KW-0472">Membrane</keyword>
<sequence>METGAGKGAQPASGTDVLGADGRRGAGEGGSGGAGIALAIMGGLLLALSASFFLVNRRWPLPDLVRRLPRR</sequence>
<dbReference type="AlphaFoldDB" id="A0A7J0CB28"/>
<keyword evidence="2" id="KW-1133">Transmembrane helix</keyword>
<dbReference type="EMBL" id="BLWC01000001">
    <property type="protein sequence ID" value="GFM98926.1"/>
    <property type="molecule type" value="Genomic_DNA"/>
</dbReference>
<feature type="transmembrane region" description="Helical" evidence="2">
    <location>
        <begin position="34"/>
        <end position="55"/>
    </location>
</feature>
<name>A0A7J0CB28_9ACTN</name>
<reference evidence="3 4" key="1">
    <citation type="submission" date="2020-05" db="EMBL/GenBank/DDBJ databases">
        <title>Whole genome shotgun sequence of Streptomyces fulvorobeus NBRC 15897.</title>
        <authorList>
            <person name="Komaki H."/>
            <person name="Tamura T."/>
        </authorList>
    </citation>
    <scope>NUCLEOTIDE SEQUENCE [LARGE SCALE GENOMIC DNA]</scope>
    <source>
        <strain evidence="3 4">NBRC 15897</strain>
    </source>
</reference>
<accession>A0A7J0CB28</accession>
<feature type="region of interest" description="Disordered" evidence="1">
    <location>
        <begin position="1"/>
        <end position="31"/>
    </location>
</feature>
<comment type="caution">
    <text evidence="3">The sequence shown here is derived from an EMBL/GenBank/DDBJ whole genome shotgun (WGS) entry which is preliminary data.</text>
</comment>
<evidence type="ECO:0000313" key="4">
    <source>
        <dbReference type="Proteomes" id="UP000498980"/>
    </source>
</evidence>
<protein>
    <submittedName>
        <fullName evidence="3">Uncharacterized protein</fullName>
    </submittedName>
</protein>
<keyword evidence="2" id="KW-0812">Transmembrane</keyword>
<evidence type="ECO:0000313" key="3">
    <source>
        <dbReference type="EMBL" id="GFM98926.1"/>
    </source>
</evidence>
<keyword evidence="4" id="KW-1185">Reference proteome</keyword>
<evidence type="ECO:0000256" key="1">
    <source>
        <dbReference type="SAM" id="MobiDB-lite"/>
    </source>
</evidence>
<gene>
    <name evidence="3" type="ORF">Sfulv_37370</name>
</gene>